<gene>
    <name evidence="2" type="ORF">BWY73_00678</name>
</gene>
<comment type="caution">
    <text evidence="2">The sequence shown here is derived from an EMBL/GenBank/DDBJ whole genome shotgun (WGS) entry which is preliminary data.</text>
</comment>
<evidence type="ECO:0000256" key="1">
    <source>
        <dbReference type="SAM" id="MobiDB-lite"/>
    </source>
</evidence>
<sequence length="299" mass="32366">MMGSVAAGRLPAGQFRPLVPVILVEDRPVVRLGVGRNPAGMQLDAEGPLADRPVVHQEADRAAFELQQGIEGIFVVGAAFPDVAHHPAHLPAHPAQDVDRVDDVAGEHVDPAVVIRPGAQPVLQVAGAALDDRTPFLDPTPGLDQERAETALETDHAQPVPEAGPIGHPAGFGRRHAGRLLDENVEPAVEAFQDRLQDQEGRQDKIDRRRLDLVQHPPVIGEGPLNTETIRRGPQTLRFEVAEAGQFHVRKLGQGWIMHGVGDLPGADQRQAYPVTHASPRLRPKGRFRPAIGRDDSRP</sequence>
<accession>A0A1V5MHJ8</accession>
<dbReference type="Proteomes" id="UP000485484">
    <property type="component" value="Unassembled WGS sequence"/>
</dbReference>
<evidence type="ECO:0000313" key="2">
    <source>
        <dbReference type="EMBL" id="OPZ92703.1"/>
    </source>
</evidence>
<protein>
    <submittedName>
        <fullName evidence="2">Uncharacterized protein</fullName>
    </submittedName>
</protein>
<dbReference type="EMBL" id="MWAK01000075">
    <property type="protein sequence ID" value="OPZ92703.1"/>
    <property type="molecule type" value="Genomic_DNA"/>
</dbReference>
<proteinExistence type="predicted"/>
<name>A0A1V5MHJ8_UNCT6</name>
<dbReference type="AlphaFoldDB" id="A0A1V5MHJ8"/>
<feature type="region of interest" description="Disordered" evidence="1">
    <location>
        <begin position="271"/>
        <end position="299"/>
    </location>
</feature>
<organism evidence="2">
    <name type="scientific">candidate division TA06 bacterium ADurb.Bin417</name>
    <dbReference type="NCBI Taxonomy" id="1852828"/>
    <lineage>
        <taxon>Bacteria</taxon>
        <taxon>Bacteria division TA06</taxon>
    </lineage>
</organism>
<reference evidence="2" key="1">
    <citation type="submission" date="2017-02" db="EMBL/GenBank/DDBJ databases">
        <title>Delving into the versatile metabolic prowess of the omnipresent phylum Bacteroidetes.</title>
        <authorList>
            <person name="Nobu M.K."/>
            <person name="Mei R."/>
            <person name="Narihiro T."/>
            <person name="Kuroda K."/>
            <person name="Liu W.-T."/>
        </authorList>
    </citation>
    <scope>NUCLEOTIDE SEQUENCE</scope>
    <source>
        <strain evidence="2">ADurb.Bin417</strain>
    </source>
</reference>